<evidence type="ECO:0000256" key="1">
    <source>
        <dbReference type="ARBA" id="ARBA00006484"/>
    </source>
</evidence>
<protein>
    <submittedName>
        <fullName evidence="4">Uncharacterized protein</fullName>
    </submittedName>
</protein>
<keyword evidence="3" id="KW-0560">Oxidoreductase</keyword>
<name>A0A2G8S745_9APHY</name>
<dbReference type="GO" id="GO:0005737">
    <property type="term" value="C:cytoplasm"/>
    <property type="evidence" value="ECO:0007669"/>
    <property type="project" value="TreeGrafter"/>
</dbReference>
<dbReference type="PANTHER" id="PTHR43544:SF7">
    <property type="entry name" value="NADB-LER2"/>
    <property type="match status" value="1"/>
</dbReference>
<organism evidence="4 5">
    <name type="scientific">Ganoderma sinense ZZ0214-1</name>
    <dbReference type="NCBI Taxonomy" id="1077348"/>
    <lineage>
        <taxon>Eukaryota</taxon>
        <taxon>Fungi</taxon>
        <taxon>Dikarya</taxon>
        <taxon>Basidiomycota</taxon>
        <taxon>Agaricomycotina</taxon>
        <taxon>Agaricomycetes</taxon>
        <taxon>Polyporales</taxon>
        <taxon>Polyporaceae</taxon>
        <taxon>Ganoderma</taxon>
    </lineage>
</organism>
<dbReference type="InterPro" id="IPR036291">
    <property type="entry name" value="NAD(P)-bd_dom_sf"/>
</dbReference>
<dbReference type="AlphaFoldDB" id="A0A2G8S745"/>
<dbReference type="GO" id="GO:0016491">
    <property type="term" value="F:oxidoreductase activity"/>
    <property type="evidence" value="ECO:0007669"/>
    <property type="project" value="UniProtKB-KW"/>
</dbReference>
<keyword evidence="5" id="KW-1185">Reference proteome</keyword>
<dbReference type="InterPro" id="IPR051468">
    <property type="entry name" value="Fungal_SecMetab_SDRs"/>
</dbReference>
<dbReference type="STRING" id="1077348.A0A2G8S745"/>
<proteinExistence type="inferred from homology"/>
<evidence type="ECO:0000256" key="3">
    <source>
        <dbReference type="ARBA" id="ARBA00023002"/>
    </source>
</evidence>
<dbReference type="Proteomes" id="UP000230002">
    <property type="component" value="Unassembled WGS sequence"/>
</dbReference>
<dbReference type="Pfam" id="PF00106">
    <property type="entry name" value="adh_short"/>
    <property type="match status" value="1"/>
</dbReference>
<evidence type="ECO:0000313" key="5">
    <source>
        <dbReference type="Proteomes" id="UP000230002"/>
    </source>
</evidence>
<gene>
    <name evidence="4" type="ORF">GSI_08236</name>
</gene>
<dbReference type="PANTHER" id="PTHR43544">
    <property type="entry name" value="SHORT-CHAIN DEHYDROGENASE/REDUCTASE"/>
    <property type="match status" value="1"/>
</dbReference>
<comment type="similarity">
    <text evidence="1">Belongs to the short-chain dehydrogenases/reductases (SDR) family.</text>
</comment>
<dbReference type="OrthoDB" id="9876299at2759"/>
<dbReference type="Gene3D" id="3.40.50.720">
    <property type="entry name" value="NAD(P)-binding Rossmann-like Domain"/>
    <property type="match status" value="1"/>
</dbReference>
<dbReference type="CDD" id="cd05325">
    <property type="entry name" value="carb_red_sniffer_like_SDR_c"/>
    <property type="match status" value="1"/>
</dbReference>
<comment type="caution">
    <text evidence="4">The sequence shown here is derived from an EMBL/GenBank/DDBJ whole genome shotgun (WGS) entry which is preliminary data.</text>
</comment>
<sequence length="238" mass="25364">MCGLDTTTWLLTGANRGIGLELTRQLLTVPTNIVVATCRNPDGATELHALKDTAKGTLHIAPIDVSSEASIRSSLSLVQAALGENGALDILYNNAAINEGNDLASNTETETLMRTMQVNVLGPMLLSQVCLPLLEKGKKTIVNVSSGLASIGLDLGDKCTSYSISKAALNMLTYKQKAERPDFTIVVIDPGWVKTALGGEGAQLEPEFSVSHIIKLVTSLSNDDSGKFFRYDGSTIPW</sequence>
<keyword evidence="2" id="KW-0521">NADP</keyword>
<dbReference type="PRINTS" id="PR00081">
    <property type="entry name" value="GDHRDH"/>
</dbReference>
<dbReference type="EMBL" id="AYKW01000020">
    <property type="protein sequence ID" value="PIL29600.1"/>
    <property type="molecule type" value="Genomic_DNA"/>
</dbReference>
<accession>A0A2G8S745</accession>
<reference evidence="4 5" key="1">
    <citation type="journal article" date="2015" name="Sci. Rep.">
        <title>Chromosome-level genome map provides insights into diverse defense mechanisms in the medicinal fungus Ganoderma sinense.</title>
        <authorList>
            <person name="Zhu Y."/>
            <person name="Xu J."/>
            <person name="Sun C."/>
            <person name="Zhou S."/>
            <person name="Xu H."/>
            <person name="Nelson D.R."/>
            <person name="Qian J."/>
            <person name="Song J."/>
            <person name="Luo H."/>
            <person name="Xiang L."/>
            <person name="Li Y."/>
            <person name="Xu Z."/>
            <person name="Ji A."/>
            <person name="Wang L."/>
            <person name="Lu S."/>
            <person name="Hayward A."/>
            <person name="Sun W."/>
            <person name="Li X."/>
            <person name="Schwartz D.C."/>
            <person name="Wang Y."/>
            <person name="Chen S."/>
        </authorList>
    </citation>
    <scope>NUCLEOTIDE SEQUENCE [LARGE SCALE GENOMIC DNA]</scope>
    <source>
        <strain evidence="4 5">ZZ0214-1</strain>
    </source>
</reference>
<dbReference type="SUPFAM" id="SSF51735">
    <property type="entry name" value="NAD(P)-binding Rossmann-fold domains"/>
    <property type="match status" value="1"/>
</dbReference>
<evidence type="ECO:0000256" key="2">
    <source>
        <dbReference type="ARBA" id="ARBA00022857"/>
    </source>
</evidence>
<evidence type="ECO:0000313" key="4">
    <source>
        <dbReference type="EMBL" id="PIL29600.1"/>
    </source>
</evidence>
<dbReference type="InterPro" id="IPR002347">
    <property type="entry name" value="SDR_fam"/>
</dbReference>